<evidence type="ECO:0000313" key="1">
    <source>
        <dbReference type="EMBL" id="MCW7754658.1"/>
    </source>
</evidence>
<keyword evidence="2" id="KW-1185">Reference proteome</keyword>
<dbReference type="RefSeq" id="WP_265425572.1">
    <property type="nucleotide sequence ID" value="NZ_JAPFPW010000014.1"/>
</dbReference>
<gene>
    <name evidence="1" type="ORF">OOT00_11755</name>
</gene>
<sequence length="106" mass="12187">MNCIDGIEGVAKKIIDTLYRTARDQGCDDSECIRCLRAAVEGAGSFVMNNREVVSDPSLLTKELYLYAKTLWLSSRNPATEEAKDPDEEYYGYYFDRIYHQQNYPL</sequence>
<name>A0ABT3NB20_9BACT</name>
<dbReference type="EMBL" id="JAPFPW010000014">
    <property type="protein sequence ID" value="MCW7754658.1"/>
    <property type="molecule type" value="Genomic_DNA"/>
</dbReference>
<reference evidence="1 2" key="1">
    <citation type="submission" date="2022-11" db="EMBL/GenBank/DDBJ databases">
        <title>Desulfobotulus tamanensis H1 sp. nov. - anaerobic, alkaliphilic, sulphate reducing bacterium isolated from terrestrial mud volcano.</title>
        <authorList>
            <person name="Frolova A."/>
            <person name="Merkel A.Y."/>
            <person name="Slobodkin A.I."/>
        </authorList>
    </citation>
    <scope>NUCLEOTIDE SEQUENCE [LARGE SCALE GENOMIC DNA]</scope>
    <source>
        <strain evidence="1 2">H1</strain>
    </source>
</reference>
<proteinExistence type="predicted"/>
<protein>
    <submittedName>
        <fullName evidence="1">Uncharacterized protein</fullName>
    </submittedName>
</protein>
<comment type="caution">
    <text evidence="1">The sequence shown here is derived from an EMBL/GenBank/DDBJ whole genome shotgun (WGS) entry which is preliminary data.</text>
</comment>
<evidence type="ECO:0000313" key="2">
    <source>
        <dbReference type="Proteomes" id="UP001209681"/>
    </source>
</evidence>
<accession>A0ABT3NB20</accession>
<dbReference type="Proteomes" id="UP001209681">
    <property type="component" value="Unassembled WGS sequence"/>
</dbReference>
<organism evidence="1 2">
    <name type="scientific">Desulfobotulus pelophilus</name>
    <dbReference type="NCBI Taxonomy" id="2823377"/>
    <lineage>
        <taxon>Bacteria</taxon>
        <taxon>Pseudomonadati</taxon>
        <taxon>Thermodesulfobacteriota</taxon>
        <taxon>Desulfobacteria</taxon>
        <taxon>Desulfobacterales</taxon>
        <taxon>Desulfobacteraceae</taxon>
        <taxon>Desulfobotulus</taxon>
    </lineage>
</organism>